<feature type="domain" description="Integrase catalytic" evidence="2">
    <location>
        <begin position="143"/>
        <end position="305"/>
    </location>
</feature>
<protein>
    <recommendedName>
        <fullName evidence="2">Integrase catalytic domain-containing protein</fullName>
    </recommendedName>
</protein>
<organism evidence="3 4">
    <name type="scientific">Trifolium medium</name>
    <dbReference type="NCBI Taxonomy" id="97028"/>
    <lineage>
        <taxon>Eukaryota</taxon>
        <taxon>Viridiplantae</taxon>
        <taxon>Streptophyta</taxon>
        <taxon>Embryophyta</taxon>
        <taxon>Tracheophyta</taxon>
        <taxon>Spermatophyta</taxon>
        <taxon>Magnoliopsida</taxon>
        <taxon>eudicotyledons</taxon>
        <taxon>Gunneridae</taxon>
        <taxon>Pentapetalae</taxon>
        <taxon>rosids</taxon>
        <taxon>fabids</taxon>
        <taxon>Fabales</taxon>
        <taxon>Fabaceae</taxon>
        <taxon>Papilionoideae</taxon>
        <taxon>50 kb inversion clade</taxon>
        <taxon>NPAAA clade</taxon>
        <taxon>Hologalegina</taxon>
        <taxon>IRL clade</taxon>
        <taxon>Trifolieae</taxon>
        <taxon>Trifolium</taxon>
    </lineage>
</organism>
<dbReference type="InterPro" id="IPR041588">
    <property type="entry name" value="Integrase_H2C2"/>
</dbReference>
<proteinExistence type="predicted"/>
<evidence type="ECO:0000313" key="4">
    <source>
        <dbReference type="Proteomes" id="UP000265520"/>
    </source>
</evidence>
<sequence>MTSTPVLVLPDFSKIFVLEMDASSIAIGVASISTKKDTNGQDLVTKILSETEQIQEYSFKEGLIYFKDILYIPENPDLRNAILKEYHNTPTAGHSGLQPTLARLSSSFLWPGIYRDVKDFIKQCVVCQQNKYMPTKKQGLLQPLAIPAKVWEEITMNFITHLPNSFGHIVVWVICDRLTKYVHFIGLPTRFTAKDIAVRFSTEICRLHGIPKSIVSDRDPLFLSNFWKELFRVQGTTLKYSFAYHPETDGQTEVVNRSLETYLRCFASEHPRKWYKFLHLVEYWHNSAFHSAIKMSPFEALYGRSPPSILDYVTGRSANSDIDQTLAERQQIITTLQENLKRSRQKMEDQANKKRRNCTFEP</sequence>
<dbReference type="InterPro" id="IPR012337">
    <property type="entry name" value="RNaseH-like_sf"/>
</dbReference>
<feature type="compositionally biased region" description="Basic residues" evidence="1">
    <location>
        <begin position="353"/>
        <end position="362"/>
    </location>
</feature>
<gene>
    <name evidence="3" type="ORF">A2U01_0007406</name>
</gene>
<keyword evidence="4" id="KW-1185">Reference proteome</keyword>
<feature type="compositionally biased region" description="Basic and acidic residues" evidence="1">
    <location>
        <begin position="343"/>
        <end position="352"/>
    </location>
</feature>
<dbReference type="AlphaFoldDB" id="A0A392MIL0"/>
<dbReference type="GO" id="GO:0003676">
    <property type="term" value="F:nucleic acid binding"/>
    <property type="evidence" value="ECO:0007669"/>
    <property type="project" value="InterPro"/>
</dbReference>
<dbReference type="InterPro" id="IPR036397">
    <property type="entry name" value="RNaseH_sf"/>
</dbReference>
<dbReference type="GO" id="GO:0015074">
    <property type="term" value="P:DNA integration"/>
    <property type="evidence" value="ECO:0007669"/>
    <property type="project" value="InterPro"/>
</dbReference>
<dbReference type="PROSITE" id="PS50994">
    <property type="entry name" value="INTEGRASE"/>
    <property type="match status" value="1"/>
</dbReference>
<dbReference type="InterPro" id="IPR001584">
    <property type="entry name" value="Integrase_cat-core"/>
</dbReference>
<evidence type="ECO:0000259" key="2">
    <source>
        <dbReference type="PROSITE" id="PS50994"/>
    </source>
</evidence>
<dbReference type="Proteomes" id="UP000265520">
    <property type="component" value="Unassembled WGS sequence"/>
</dbReference>
<dbReference type="PANTHER" id="PTHR37984">
    <property type="entry name" value="PROTEIN CBG26694"/>
    <property type="match status" value="1"/>
</dbReference>
<accession>A0A392MIL0</accession>
<dbReference type="PANTHER" id="PTHR37984:SF5">
    <property type="entry name" value="PROTEIN NYNRIN-LIKE"/>
    <property type="match status" value="1"/>
</dbReference>
<dbReference type="Gene3D" id="1.10.340.70">
    <property type="match status" value="1"/>
</dbReference>
<dbReference type="FunFam" id="1.10.340.70:FF:000001">
    <property type="entry name" value="Retrovirus-related Pol polyprotein from transposon gypsy-like Protein"/>
    <property type="match status" value="1"/>
</dbReference>
<dbReference type="InterPro" id="IPR050951">
    <property type="entry name" value="Retrovirus_Pol_polyprotein"/>
</dbReference>
<evidence type="ECO:0000256" key="1">
    <source>
        <dbReference type="SAM" id="MobiDB-lite"/>
    </source>
</evidence>
<reference evidence="3 4" key="1">
    <citation type="journal article" date="2018" name="Front. Plant Sci.">
        <title>Red Clover (Trifolium pratense) and Zigzag Clover (T. medium) - A Picture of Genomic Similarities and Differences.</title>
        <authorList>
            <person name="Dluhosova J."/>
            <person name="Istvanek J."/>
            <person name="Nedelnik J."/>
            <person name="Repkova J."/>
        </authorList>
    </citation>
    <scope>NUCLEOTIDE SEQUENCE [LARGE SCALE GENOMIC DNA]</scope>
    <source>
        <strain evidence="4">cv. 10/8</strain>
        <tissue evidence="3">Leaf</tissue>
    </source>
</reference>
<name>A0A392MIL0_9FABA</name>
<dbReference type="Pfam" id="PF17921">
    <property type="entry name" value="Integrase_H2C2"/>
    <property type="match status" value="1"/>
</dbReference>
<feature type="region of interest" description="Disordered" evidence="1">
    <location>
        <begin position="343"/>
        <end position="362"/>
    </location>
</feature>
<dbReference type="SUPFAM" id="SSF53098">
    <property type="entry name" value="Ribonuclease H-like"/>
    <property type="match status" value="1"/>
</dbReference>
<comment type="caution">
    <text evidence="3">The sequence shown here is derived from an EMBL/GenBank/DDBJ whole genome shotgun (WGS) entry which is preliminary data.</text>
</comment>
<evidence type="ECO:0000313" key="3">
    <source>
        <dbReference type="EMBL" id="MCH86548.1"/>
    </source>
</evidence>
<dbReference type="EMBL" id="LXQA010010500">
    <property type="protein sequence ID" value="MCH86548.1"/>
    <property type="molecule type" value="Genomic_DNA"/>
</dbReference>
<feature type="non-terminal residue" evidence="3">
    <location>
        <position position="362"/>
    </location>
</feature>
<dbReference type="Gene3D" id="3.30.420.10">
    <property type="entry name" value="Ribonuclease H-like superfamily/Ribonuclease H"/>
    <property type="match status" value="1"/>
</dbReference>